<dbReference type="InterPro" id="IPR013325">
    <property type="entry name" value="RNA_pol_sigma_r2"/>
</dbReference>
<dbReference type="Pfam" id="PF08281">
    <property type="entry name" value="Sigma70_r4_2"/>
    <property type="match status" value="1"/>
</dbReference>
<keyword evidence="4" id="KW-0731">Sigma factor</keyword>
<dbReference type="GO" id="GO:0003677">
    <property type="term" value="F:DNA binding"/>
    <property type="evidence" value="ECO:0007669"/>
    <property type="project" value="UniProtKB-KW"/>
</dbReference>
<feature type="domain" description="RNA polymerase sigma factor 70 region 4 type 2" evidence="9">
    <location>
        <begin position="140"/>
        <end position="190"/>
    </location>
</feature>
<organism evidence="11 12">
    <name type="scientific">Singulisphaera acidiphila (strain ATCC BAA-1392 / DSM 18658 / VKM B-2454 / MOB10)</name>
    <dbReference type="NCBI Taxonomy" id="886293"/>
    <lineage>
        <taxon>Bacteria</taxon>
        <taxon>Pseudomonadati</taxon>
        <taxon>Planctomycetota</taxon>
        <taxon>Planctomycetia</taxon>
        <taxon>Isosphaerales</taxon>
        <taxon>Isosphaeraceae</taxon>
        <taxon>Singulisphaera</taxon>
    </lineage>
</organism>
<dbReference type="PANTHER" id="PTHR43133:SF8">
    <property type="entry name" value="RNA POLYMERASE SIGMA FACTOR HI_1459-RELATED"/>
    <property type="match status" value="1"/>
</dbReference>
<dbReference type="CDD" id="cd06171">
    <property type="entry name" value="Sigma70_r4"/>
    <property type="match status" value="1"/>
</dbReference>
<evidence type="ECO:0000259" key="9">
    <source>
        <dbReference type="Pfam" id="PF08281"/>
    </source>
</evidence>
<dbReference type="OrthoDB" id="291597at2"/>
<dbReference type="InterPro" id="IPR014284">
    <property type="entry name" value="RNA_pol_sigma-70_dom"/>
</dbReference>
<dbReference type="KEGG" id="saci:Sinac_4894"/>
<evidence type="ECO:0000313" key="11">
    <source>
        <dbReference type="EMBL" id="AGA29050.1"/>
    </source>
</evidence>
<dbReference type="RefSeq" id="WP_015248158.1">
    <property type="nucleotide sequence ID" value="NC_019892.1"/>
</dbReference>
<evidence type="ECO:0000256" key="3">
    <source>
        <dbReference type="ARBA" id="ARBA00023015"/>
    </source>
</evidence>
<dbReference type="STRING" id="886293.Sinac_4894"/>
<accession>L0DJM8</accession>
<comment type="similarity">
    <text evidence="1">Belongs to the sigma-70 factor family. ECF subfamily.</text>
</comment>
<keyword evidence="3" id="KW-0805">Transcription regulation</keyword>
<evidence type="ECO:0000256" key="2">
    <source>
        <dbReference type="ARBA" id="ARBA00022729"/>
    </source>
</evidence>
<dbReference type="SUPFAM" id="SSF88946">
    <property type="entry name" value="Sigma2 domain of RNA polymerase sigma factors"/>
    <property type="match status" value="1"/>
</dbReference>
<evidence type="ECO:0000256" key="7">
    <source>
        <dbReference type="SAM" id="MobiDB-lite"/>
    </source>
</evidence>
<keyword evidence="2" id="KW-0732">Signal</keyword>
<dbReference type="InterPro" id="IPR013324">
    <property type="entry name" value="RNA_pol_sigma_r3/r4-like"/>
</dbReference>
<proteinExistence type="inferred from homology"/>
<name>L0DJM8_SINAD</name>
<keyword evidence="6" id="KW-0804">Transcription</keyword>
<dbReference type="InterPro" id="IPR013249">
    <property type="entry name" value="RNA_pol_sigma70_r4_t2"/>
</dbReference>
<evidence type="ECO:0000259" key="8">
    <source>
        <dbReference type="Pfam" id="PF04542"/>
    </source>
</evidence>
<keyword evidence="12" id="KW-1185">Reference proteome</keyword>
<evidence type="ECO:0000256" key="6">
    <source>
        <dbReference type="ARBA" id="ARBA00023163"/>
    </source>
</evidence>
<dbReference type="SUPFAM" id="SSF88659">
    <property type="entry name" value="Sigma3 and sigma4 domains of RNA polymerase sigma factors"/>
    <property type="match status" value="1"/>
</dbReference>
<dbReference type="Proteomes" id="UP000010798">
    <property type="component" value="Chromosome"/>
</dbReference>
<evidence type="ECO:0000259" key="10">
    <source>
        <dbReference type="Pfam" id="PF13205"/>
    </source>
</evidence>
<feature type="domain" description="RNA polymerase sigma-70 region 2" evidence="8">
    <location>
        <begin position="46"/>
        <end position="112"/>
    </location>
</feature>
<sequence length="441" mass="48631">MEDKWSNASLREFQSLFGGGVVSGLTDRQLLERFAERRDEVAFAGLIDRHGSMVLGVCRRVLSDPADAGDAFQATFLVLVRRAASVRVDDSLGPWLYGVSIRVAKRARTVANRRRRRERTNMELPEPATRGADPDVEMRLRIDEELQRLPARYRSAILLCYFEGLTHEEIARRLSCPVGTVRSRLARGRDLLRSRLERRGLAPGAPILTSVLVPASGWPELLSTTTVQAATRLVAGRSLAGVVPVSVEILVDGVMRTMVMTKVAILTSLLAGTLIGIATYASQEVDSRPPASHRQVTPIPRKEPIPKPAVAGTTVLALNLESSKDDAQEDAFEGFPAVVVKTVPSTGTTDVDPRLKEIQVTFSKEMMNKSWSWAQHSKKTFPELAGEPSYTKDERTCVLPVKLVPNKTYAIWLNSPKFGNFKDAEGRSAVPYLLVFRTKGS</sequence>
<evidence type="ECO:0000256" key="5">
    <source>
        <dbReference type="ARBA" id="ARBA00023125"/>
    </source>
</evidence>
<reference evidence="11 12" key="1">
    <citation type="submission" date="2012-02" db="EMBL/GenBank/DDBJ databases">
        <title>Complete sequence of chromosome of Singulisphaera acidiphila DSM 18658.</title>
        <authorList>
            <consortium name="US DOE Joint Genome Institute (JGI-PGF)"/>
            <person name="Lucas S."/>
            <person name="Copeland A."/>
            <person name="Lapidus A."/>
            <person name="Glavina del Rio T."/>
            <person name="Dalin E."/>
            <person name="Tice H."/>
            <person name="Bruce D."/>
            <person name="Goodwin L."/>
            <person name="Pitluck S."/>
            <person name="Peters L."/>
            <person name="Ovchinnikova G."/>
            <person name="Chertkov O."/>
            <person name="Kyrpides N."/>
            <person name="Mavromatis K."/>
            <person name="Ivanova N."/>
            <person name="Brettin T."/>
            <person name="Detter J.C."/>
            <person name="Han C."/>
            <person name="Larimer F."/>
            <person name="Land M."/>
            <person name="Hauser L."/>
            <person name="Markowitz V."/>
            <person name="Cheng J.-F."/>
            <person name="Hugenholtz P."/>
            <person name="Woyke T."/>
            <person name="Wu D."/>
            <person name="Tindall B."/>
            <person name="Pomrenke H."/>
            <person name="Brambilla E."/>
            <person name="Klenk H.-P."/>
            <person name="Eisen J.A."/>
        </authorList>
    </citation>
    <scope>NUCLEOTIDE SEQUENCE [LARGE SCALE GENOMIC DNA]</scope>
    <source>
        <strain evidence="12">ATCC BAA-1392 / DSM 18658 / VKM B-2454 / MOB10</strain>
    </source>
</reference>
<keyword evidence="5" id="KW-0238">DNA-binding</keyword>
<evidence type="ECO:0000313" key="12">
    <source>
        <dbReference type="Proteomes" id="UP000010798"/>
    </source>
</evidence>
<dbReference type="GO" id="GO:0006352">
    <property type="term" value="P:DNA-templated transcription initiation"/>
    <property type="evidence" value="ECO:0007669"/>
    <property type="project" value="InterPro"/>
</dbReference>
<dbReference type="eggNOG" id="COG1595">
    <property type="taxonomic scope" value="Bacteria"/>
</dbReference>
<dbReference type="GO" id="GO:0016987">
    <property type="term" value="F:sigma factor activity"/>
    <property type="evidence" value="ECO:0007669"/>
    <property type="project" value="UniProtKB-KW"/>
</dbReference>
<evidence type="ECO:0000256" key="4">
    <source>
        <dbReference type="ARBA" id="ARBA00023082"/>
    </source>
</evidence>
<dbReference type="Pfam" id="PF13205">
    <property type="entry name" value="Big_5"/>
    <property type="match status" value="1"/>
</dbReference>
<dbReference type="AlphaFoldDB" id="L0DJM8"/>
<dbReference type="InterPro" id="IPR039425">
    <property type="entry name" value="RNA_pol_sigma-70-like"/>
</dbReference>
<dbReference type="Gene3D" id="1.10.10.10">
    <property type="entry name" value="Winged helix-like DNA-binding domain superfamily/Winged helix DNA-binding domain"/>
    <property type="match status" value="1"/>
</dbReference>
<dbReference type="InterPro" id="IPR007627">
    <property type="entry name" value="RNA_pol_sigma70_r2"/>
</dbReference>
<dbReference type="HOGENOM" id="CLU_620961_0_0_0"/>
<protein>
    <submittedName>
        <fullName evidence="11">RNA polymerase sigma factor, sigma-70 family</fullName>
    </submittedName>
</protein>
<dbReference type="Pfam" id="PF04542">
    <property type="entry name" value="Sigma70_r2"/>
    <property type="match status" value="1"/>
</dbReference>
<dbReference type="EMBL" id="CP003364">
    <property type="protein sequence ID" value="AGA29050.1"/>
    <property type="molecule type" value="Genomic_DNA"/>
</dbReference>
<evidence type="ECO:0000256" key="1">
    <source>
        <dbReference type="ARBA" id="ARBA00010641"/>
    </source>
</evidence>
<dbReference type="InterPro" id="IPR032812">
    <property type="entry name" value="SbsA_Ig"/>
</dbReference>
<feature type="region of interest" description="Disordered" evidence="7">
    <location>
        <begin position="286"/>
        <end position="305"/>
    </location>
</feature>
<dbReference type="NCBIfam" id="TIGR02937">
    <property type="entry name" value="sigma70-ECF"/>
    <property type="match status" value="1"/>
</dbReference>
<gene>
    <name evidence="11" type="ordered locus">Sinac_4894</name>
</gene>
<dbReference type="Gene3D" id="1.10.1740.10">
    <property type="match status" value="1"/>
</dbReference>
<dbReference type="PANTHER" id="PTHR43133">
    <property type="entry name" value="RNA POLYMERASE ECF-TYPE SIGMA FACTO"/>
    <property type="match status" value="1"/>
</dbReference>
<dbReference type="InterPro" id="IPR036388">
    <property type="entry name" value="WH-like_DNA-bd_sf"/>
</dbReference>
<feature type="domain" description="SbsA Ig-like" evidence="10">
    <location>
        <begin position="338"/>
        <end position="438"/>
    </location>
</feature>